<dbReference type="GeneID" id="9477278"/>
<accession>D0NZ48</accession>
<feature type="region of interest" description="Disordered" evidence="1">
    <location>
        <begin position="15"/>
        <end position="61"/>
    </location>
</feature>
<dbReference type="AlphaFoldDB" id="D0NZ48"/>
<sequence length="123" mass="14117">MNSSLFASGLGRGTRMHIDSLAGSPETPLTTTPRRPAPPPQYFGRHQVGTPARYPDARQKKLSIRPFDRKELYVGLGSGFLEWGRRFERQNVEVDLLGHYLSGTAEQYYNKQVDIRKSRLRRR</sequence>
<name>D0NZ48_PHYIT</name>
<organism evidence="2 3">
    <name type="scientific">Phytophthora infestans (strain T30-4)</name>
    <name type="common">Potato late blight agent</name>
    <dbReference type="NCBI Taxonomy" id="403677"/>
    <lineage>
        <taxon>Eukaryota</taxon>
        <taxon>Sar</taxon>
        <taxon>Stramenopiles</taxon>
        <taxon>Oomycota</taxon>
        <taxon>Peronosporomycetes</taxon>
        <taxon>Peronosporales</taxon>
        <taxon>Peronosporaceae</taxon>
        <taxon>Phytophthora</taxon>
    </lineage>
</organism>
<evidence type="ECO:0000256" key="1">
    <source>
        <dbReference type="SAM" id="MobiDB-lite"/>
    </source>
</evidence>
<dbReference type="InParanoid" id="D0NZ48"/>
<protein>
    <submittedName>
        <fullName evidence="2">Uncharacterized protein</fullName>
    </submittedName>
</protein>
<dbReference type="Proteomes" id="UP000006643">
    <property type="component" value="Unassembled WGS sequence"/>
</dbReference>
<dbReference type="OMA" id="GTRMHID"/>
<evidence type="ECO:0000313" key="3">
    <source>
        <dbReference type="Proteomes" id="UP000006643"/>
    </source>
</evidence>
<proteinExistence type="predicted"/>
<dbReference type="OrthoDB" id="123609at2759"/>
<dbReference type="VEuPathDB" id="FungiDB:PITG_18739"/>
<reference evidence="3" key="1">
    <citation type="journal article" date="2009" name="Nature">
        <title>Genome sequence and analysis of the Irish potato famine pathogen Phytophthora infestans.</title>
        <authorList>
            <consortium name="The Broad Institute Genome Sequencing Platform"/>
            <person name="Haas B.J."/>
            <person name="Kamoun S."/>
            <person name="Zody M.C."/>
            <person name="Jiang R.H."/>
            <person name="Handsaker R.E."/>
            <person name="Cano L.M."/>
            <person name="Grabherr M."/>
            <person name="Kodira C.D."/>
            <person name="Raffaele S."/>
            <person name="Torto-Alalibo T."/>
            <person name="Bozkurt T.O."/>
            <person name="Ah-Fong A.M."/>
            <person name="Alvarado L."/>
            <person name="Anderson V.L."/>
            <person name="Armstrong M.R."/>
            <person name="Avrova A."/>
            <person name="Baxter L."/>
            <person name="Beynon J."/>
            <person name="Boevink P.C."/>
            <person name="Bollmann S.R."/>
            <person name="Bos J.I."/>
            <person name="Bulone V."/>
            <person name="Cai G."/>
            <person name="Cakir C."/>
            <person name="Carrington J.C."/>
            <person name="Chawner M."/>
            <person name="Conti L."/>
            <person name="Costanzo S."/>
            <person name="Ewan R."/>
            <person name="Fahlgren N."/>
            <person name="Fischbach M.A."/>
            <person name="Fugelstad J."/>
            <person name="Gilroy E.M."/>
            <person name="Gnerre S."/>
            <person name="Green P.J."/>
            <person name="Grenville-Briggs L.J."/>
            <person name="Griffith J."/>
            <person name="Grunwald N.J."/>
            <person name="Horn K."/>
            <person name="Horner N.R."/>
            <person name="Hu C.H."/>
            <person name="Huitema E."/>
            <person name="Jeong D.H."/>
            <person name="Jones A.M."/>
            <person name="Jones J.D."/>
            <person name="Jones R.W."/>
            <person name="Karlsson E.K."/>
            <person name="Kunjeti S.G."/>
            <person name="Lamour K."/>
            <person name="Liu Z."/>
            <person name="Ma L."/>
            <person name="Maclean D."/>
            <person name="Chibucos M.C."/>
            <person name="McDonald H."/>
            <person name="McWalters J."/>
            <person name="Meijer H.J."/>
            <person name="Morgan W."/>
            <person name="Morris P.F."/>
            <person name="Munro C.A."/>
            <person name="O'Neill K."/>
            <person name="Ospina-Giraldo M."/>
            <person name="Pinzon A."/>
            <person name="Pritchard L."/>
            <person name="Ramsahoye B."/>
            <person name="Ren Q."/>
            <person name="Restrepo S."/>
            <person name="Roy S."/>
            <person name="Sadanandom A."/>
            <person name="Savidor A."/>
            <person name="Schornack S."/>
            <person name="Schwartz D.C."/>
            <person name="Schumann U.D."/>
            <person name="Schwessinger B."/>
            <person name="Seyer L."/>
            <person name="Sharpe T."/>
            <person name="Silvar C."/>
            <person name="Song J."/>
            <person name="Studholme D.J."/>
            <person name="Sykes S."/>
            <person name="Thines M."/>
            <person name="van de Vondervoort P.J."/>
            <person name="Phuntumart V."/>
            <person name="Wawra S."/>
            <person name="Weide R."/>
            <person name="Win J."/>
            <person name="Young C."/>
            <person name="Zhou S."/>
            <person name="Fry W."/>
            <person name="Meyers B.C."/>
            <person name="van West P."/>
            <person name="Ristaino J."/>
            <person name="Govers F."/>
            <person name="Birch P.R."/>
            <person name="Whisson S.C."/>
            <person name="Judelson H.S."/>
            <person name="Nusbaum C."/>
        </authorList>
    </citation>
    <scope>NUCLEOTIDE SEQUENCE [LARGE SCALE GENOMIC DNA]</scope>
    <source>
        <strain evidence="3">T30-4</strain>
    </source>
</reference>
<feature type="compositionally biased region" description="Low complexity" evidence="1">
    <location>
        <begin position="25"/>
        <end position="34"/>
    </location>
</feature>
<evidence type="ECO:0000313" key="2">
    <source>
        <dbReference type="EMBL" id="EEY68835.1"/>
    </source>
</evidence>
<dbReference type="eggNOG" id="KOG0017">
    <property type="taxonomic scope" value="Eukaryota"/>
</dbReference>
<dbReference type="EMBL" id="DS028193">
    <property type="protein sequence ID" value="EEY68835.1"/>
    <property type="molecule type" value="Genomic_DNA"/>
</dbReference>
<dbReference type="RefSeq" id="XP_002997385.1">
    <property type="nucleotide sequence ID" value="XM_002997339.1"/>
</dbReference>
<gene>
    <name evidence="2" type="ORF">PITG_18739</name>
</gene>
<dbReference type="KEGG" id="pif:PITG_18739"/>
<dbReference type="HOGENOM" id="CLU_2019751_0_0_1"/>
<keyword evidence="3" id="KW-1185">Reference proteome</keyword>